<dbReference type="EMBL" id="JAUSTZ010000006">
    <property type="protein sequence ID" value="MDQ0226643.1"/>
    <property type="molecule type" value="Genomic_DNA"/>
</dbReference>
<dbReference type="Pfam" id="PF22564">
    <property type="entry name" value="HAAS"/>
    <property type="match status" value="1"/>
</dbReference>
<evidence type="ECO:0000256" key="1">
    <source>
        <dbReference type="SAM" id="Phobius"/>
    </source>
</evidence>
<accession>A0ABT9Z300</accession>
<feature type="transmembrane region" description="Helical" evidence="1">
    <location>
        <begin position="81"/>
        <end position="103"/>
    </location>
</feature>
<sequence length="185" mass="20522">MNKVSFLNELSNQLKKIPRSDREDILYDYEEHFQLGLETGKSEEEIAEDLGNPKVIAKELLAEYMITQAESDQSVTNISRAIFATISLSFFNLIFLLGPIVAIIGVYISLAASAIAFTLSPLLLIVSVIFNGTEGILLQFFITLTLCGIGILLSIASIYIGKFLYSVMVKYVKFNVRIIKGGTNR</sequence>
<protein>
    <submittedName>
        <fullName evidence="2">Membrane protein</fullName>
    </submittedName>
</protein>
<proteinExistence type="predicted"/>
<keyword evidence="3" id="KW-1185">Reference proteome</keyword>
<keyword evidence="1" id="KW-0472">Membrane</keyword>
<keyword evidence="1" id="KW-0812">Transmembrane</keyword>
<organism evidence="2 3">
    <name type="scientific">Metabacillus niabensis</name>
    <dbReference type="NCBI Taxonomy" id="324854"/>
    <lineage>
        <taxon>Bacteria</taxon>
        <taxon>Bacillati</taxon>
        <taxon>Bacillota</taxon>
        <taxon>Bacilli</taxon>
        <taxon>Bacillales</taxon>
        <taxon>Bacillaceae</taxon>
        <taxon>Metabacillus</taxon>
    </lineage>
</organism>
<feature type="transmembrane region" description="Helical" evidence="1">
    <location>
        <begin position="110"/>
        <end position="130"/>
    </location>
</feature>
<keyword evidence="1" id="KW-1133">Transmembrane helix</keyword>
<gene>
    <name evidence="2" type="ORF">J2S02_002988</name>
</gene>
<feature type="transmembrane region" description="Helical" evidence="1">
    <location>
        <begin position="136"/>
        <end position="160"/>
    </location>
</feature>
<dbReference type="RefSeq" id="WP_174879565.1">
    <property type="nucleotide sequence ID" value="NZ_CADEPK010000031.1"/>
</dbReference>
<name>A0ABT9Z300_9BACI</name>
<dbReference type="Proteomes" id="UP001232245">
    <property type="component" value="Unassembled WGS sequence"/>
</dbReference>
<reference evidence="2 3" key="1">
    <citation type="submission" date="2023-07" db="EMBL/GenBank/DDBJ databases">
        <title>Genomic Encyclopedia of Type Strains, Phase IV (KMG-IV): sequencing the most valuable type-strain genomes for metagenomic binning, comparative biology and taxonomic classification.</title>
        <authorList>
            <person name="Goeker M."/>
        </authorList>
    </citation>
    <scope>NUCLEOTIDE SEQUENCE [LARGE SCALE GENOMIC DNA]</scope>
    <source>
        <strain evidence="2 3">DSM 17723</strain>
    </source>
</reference>
<comment type="caution">
    <text evidence="2">The sequence shown here is derived from an EMBL/GenBank/DDBJ whole genome shotgun (WGS) entry which is preliminary data.</text>
</comment>
<evidence type="ECO:0000313" key="2">
    <source>
        <dbReference type="EMBL" id="MDQ0226643.1"/>
    </source>
</evidence>
<evidence type="ECO:0000313" key="3">
    <source>
        <dbReference type="Proteomes" id="UP001232245"/>
    </source>
</evidence>